<dbReference type="Proteomes" id="UP001165960">
    <property type="component" value="Unassembled WGS sequence"/>
</dbReference>
<comment type="caution">
    <text evidence="1">The sequence shown here is derived from an EMBL/GenBank/DDBJ whole genome shotgun (WGS) entry which is preliminary data.</text>
</comment>
<evidence type="ECO:0000313" key="2">
    <source>
        <dbReference type="Proteomes" id="UP001165960"/>
    </source>
</evidence>
<evidence type="ECO:0000313" key="1">
    <source>
        <dbReference type="EMBL" id="KAJ9074969.1"/>
    </source>
</evidence>
<proteinExistence type="predicted"/>
<sequence length="495" mass="54456">MTQVFIDRKKIKETIQEFKEFGSEEVLNIAIAALAFLHTKRVATISLNPRGLHGSFYASEDFNSGEFFWPFIEDCENILSDKIDMVEGDNYSIPNLPPLNLSASSSNSSISRKTSLPVIISDPIKMPEYHQAIPEPSLPSSSSGDFITTHTTAPSIHSATRCTALPELDSTSFQSRPHSAPLPLPSSSNISSSRATNLCKDIKNGVGPDLTGCTVKDEDCALSGTLENQVNFSHKEKSQKAVSELKQRLLSPASIPSNNLSQIQQNFKPGKPITRKRSQGFDSIATSIFLIEKLASNSTLRSLAIFHYINIGKKFYELIGGQKENKHAASLFYQSVHSSLKHLRPSFDDDFAVSNQHILKLCGRGKFLFKIYDVIGSALSSVVIQHQIPLIKLTDSPKEERISLINWALANKDMILSLPGFLTSSELERLENIAYDPQPSTPNLTLKGKSSKPESSVVEVKAPLSKKCRIATPINARLSAAGSSTKSIVKRKRRT</sequence>
<dbReference type="EMBL" id="QTSX02002842">
    <property type="protein sequence ID" value="KAJ9074969.1"/>
    <property type="molecule type" value="Genomic_DNA"/>
</dbReference>
<protein>
    <submittedName>
        <fullName evidence="1">Uncharacterized protein</fullName>
    </submittedName>
</protein>
<keyword evidence="2" id="KW-1185">Reference proteome</keyword>
<accession>A0ACC2TK39</accession>
<gene>
    <name evidence="1" type="ORF">DSO57_1000912</name>
</gene>
<name>A0ACC2TK39_9FUNG</name>
<reference evidence="1" key="1">
    <citation type="submission" date="2022-04" db="EMBL/GenBank/DDBJ databases">
        <title>Genome of the entomopathogenic fungus Entomophthora muscae.</title>
        <authorList>
            <person name="Elya C."/>
            <person name="Lovett B.R."/>
            <person name="Lee E."/>
            <person name="Macias A.M."/>
            <person name="Hajek A.E."/>
            <person name="De Bivort B.L."/>
            <person name="Kasson M.T."/>
            <person name="De Fine Licht H.H."/>
            <person name="Stajich J.E."/>
        </authorList>
    </citation>
    <scope>NUCLEOTIDE SEQUENCE</scope>
    <source>
        <strain evidence="1">Berkeley</strain>
    </source>
</reference>
<organism evidence="1 2">
    <name type="scientific">Entomophthora muscae</name>
    <dbReference type="NCBI Taxonomy" id="34485"/>
    <lineage>
        <taxon>Eukaryota</taxon>
        <taxon>Fungi</taxon>
        <taxon>Fungi incertae sedis</taxon>
        <taxon>Zoopagomycota</taxon>
        <taxon>Entomophthoromycotina</taxon>
        <taxon>Entomophthoromycetes</taxon>
        <taxon>Entomophthorales</taxon>
        <taxon>Entomophthoraceae</taxon>
        <taxon>Entomophthora</taxon>
    </lineage>
</organism>